<organism evidence="1">
    <name type="scientific">Tetraselmis sp. GSL018</name>
    <dbReference type="NCBI Taxonomy" id="582737"/>
    <lineage>
        <taxon>Eukaryota</taxon>
        <taxon>Viridiplantae</taxon>
        <taxon>Chlorophyta</taxon>
        <taxon>core chlorophytes</taxon>
        <taxon>Chlorodendrophyceae</taxon>
        <taxon>Chlorodendrales</taxon>
        <taxon>Chlorodendraceae</taxon>
        <taxon>Tetraselmis</taxon>
    </lineage>
</organism>
<gene>
    <name evidence="1" type="ORF">TSPGSL018_8182</name>
</gene>
<evidence type="ECO:0000313" key="1">
    <source>
        <dbReference type="EMBL" id="JAC68670.1"/>
    </source>
</evidence>
<feature type="non-terminal residue" evidence="1">
    <location>
        <position position="1"/>
    </location>
</feature>
<dbReference type="AlphaFoldDB" id="A0A061RDG7"/>
<reference evidence="1" key="1">
    <citation type="submission" date="2014-05" db="EMBL/GenBank/DDBJ databases">
        <title>The transcriptome of the halophilic microalga Tetraselmis sp. GSL018 isolated from the Great Salt Lake, Utah.</title>
        <authorList>
            <person name="Jinkerson R.E."/>
            <person name="D'Adamo S."/>
            <person name="Posewitz M.C."/>
        </authorList>
    </citation>
    <scope>NUCLEOTIDE SEQUENCE</scope>
    <source>
        <strain evidence="1">GSL018</strain>
    </source>
</reference>
<dbReference type="EMBL" id="GBEZ01017689">
    <property type="protein sequence ID" value="JAC68670.1"/>
    <property type="molecule type" value="Transcribed_RNA"/>
</dbReference>
<name>A0A061RDG7_9CHLO</name>
<proteinExistence type="predicted"/>
<accession>A0A061RDG7</accession>
<sequence>LLWSSGDESRGAEQALFQTVAPFQTQVSEIERSRRMRGKRQNLA</sequence>
<protein>
    <submittedName>
        <fullName evidence="1">Uncharacterized protein</fullName>
    </submittedName>
</protein>